<dbReference type="SUPFAM" id="SSF47384">
    <property type="entry name" value="Homodimeric domain of signal transducing histidine kinase"/>
    <property type="match status" value="1"/>
</dbReference>
<dbReference type="Pfam" id="PF02518">
    <property type="entry name" value="HATPase_c"/>
    <property type="match status" value="1"/>
</dbReference>
<evidence type="ECO:0000256" key="1">
    <source>
        <dbReference type="ARBA" id="ARBA00000085"/>
    </source>
</evidence>
<comment type="caution">
    <text evidence="10">The sequence shown here is derived from an EMBL/GenBank/DDBJ whole genome shotgun (WGS) entry which is preliminary data.</text>
</comment>
<keyword evidence="6" id="KW-0902">Two-component regulatory system</keyword>
<dbReference type="SMART" id="SM00028">
    <property type="entry name" value="TPR"/>
    <property type="match status" value="5"/>
</dbReference>
<dbReference type="Gene3D" id="3.30.565.10">
    <property type="entry name" value="Histidine kinase-like ATPase, C-terminal domain"/>
    <property type="match status" value="1"/>
</dbReference>
<sequence>MIYSASYAQKENAETIPADTNGLRVYIDKHNKDADDLYVRCPDSARKMAEQALLLSEKIKYNKGIGESFFSLGHVYWSQSYYPISLFYLKSALTYIPKNENTLLANCYNAIGRTYMELKNFKEAERNIELSGKYVDHDMLLQGKNYSEQALLYTRTKDYDKALTASLKALTFDRVAKDDGEINIIYTRLGSIYKFKNQMSKATAYNDSAFRMSFKTSNKRLRAKMYVEYADVYNQLKQYDKAITFAQKGVALSDSIGLMDGISGAYRAMMFAFEQKKDLGNALIYQKKYSQALDKLNTADKIRNTELIQNYFALNARLNEIAVMEQKAREDKARINFQNALIVTLIISLAVVLLALYITWYNYKQKKQLNNKLRRQHEALLVQKDLIEDQSENLATVNKLKDKLLAVIGHDLRTPFANLRNIIGLFEDNSLDLEDVHGLMRKMEPVIKGGELTLNNLLEWAGSQIRGINVSPAAIDINLIGDEMAQTYNYQLLQKDIKFQNMAITGHCVKADEKHVKVVIGNLISNAIKFTDDNGTITLSSAVINTELVISINDTGKGIAGDQLTKLFNLNSHFTQSGTMGEVGTGIGLFLCKELVEFNGGRLWVTSVLNQGSTFSFSLPLAT</sequence>
<feature type="domain" description="Histidine kinase" evidence="9">
    <location>
        <begin position="407"/>
        <end position="623"/>
    </location>
</feature>
<evidence type="ECO:0000256" key="7">
    <source>
        <dbReference type="SAM" id="Coils"/>
    </source>
</evidence>
<dbReference type="Proteomes" id="UP001500742">
    <property type="component" value="Unassembled WGS sequence"/>
</dbReference>
<dbReference type="InterPro" id="IPR050736">
    <property type="entry name" value="Sensor_HK_Regulatory"/>
</dbReference>
<feature type="coiled-coil region" evidence="7">
    <location>
        <begin position="363"/>
        <end position="390"/>
    </location>
</feature>
<comment type="catalytic activity">
    <reaction evidence="1">
        <text>ATP + protein L-histidine = ADP + protein N-phospho-L-histidine.</text>
        <dbReference type="EC" id="2.7.13.3"/>
    </reaction>
</comment>
<name>A0ABP7PQD4_9SPHI</name>
<keyword evidence="8" id="KW-0812">Transmembrane</keyword>
<dbReference type="SMART" id="SM00387">
    <property type="entry name" value="HATPase_c"/>
    <property type="match status" value="1"/>
</dbReference>
<dbReference type="Pfam" id="PF13181">
    <property type="entry name" value="TPR_8"/>
    <property type="match status" value="2"/>
</dbReference>
<evidence type="ECO:0000259" key="9">
    <source>
        <dbReference type="PROSITE" id="PS50109"/>
    </source>
</evidence>
<reference evidence="11" key="1">
    <citation type="journal article" date="2019" name="Int. J. Syst. Evol. Microbiol.">
        <title>The Global Catalogue of Microorganisms (GCM) 10K type strain sequencing project: providing services to taxonomists for standard genome sequencing and annotation.</title>
        <authorList>
            <consortium name="The Broad Institute Genomics Platform"/>
            <consortium name="The Broad Institute Genome Sequencing Center for Infectious Disease"/>
            <person name="Wu L."/>
            <person name="Ma J."/>
        </authorList>
    </citation>
    <scope>NUCLEOTIDE SEQUENCE [LARGE SCALE GENOMIC DNA]</scope>
    <source>
        <strain evidence="11">JCM 16601</strain>
    </source>
</reference>
<dbReference type="SUPFAM" id="SSF55874">
    <property type="entry name" value="ATPase domain of HSP90 chaperone/DNA topoisomerase II/histidine kinase"/>
    <property type="match status" value="1"/>
</dbReference>
<protein>
    <recommendedName>
        <fullName evidence="2">histidine kinase</fullName>
        <ecNumber evidence="2">2.7.13.3</ecNumber>
    </recommendedName>
</protein>
<dbReference type="Gene3D" id="1.10.287.130">
    <property type="match status" value="1"/>
</dbReference>
<keyword evidence="3" id="KW-0597">Phosphoprotein</keyword>
<accession>A0ABP7PQD4</accession>
<dbReference type="PANTHER" id="PTHR43711:SF26">
    <property type="entry name" value="SENSOR HISTIDINE KINASE RCSC"/>
    <property type="match status" value="1"/>
</dbReference>
<evidence type="ECO:0000256" key="3">
    <source>
        <dbReference type="ARBA" id="ARBA00022553"/>
    </source>
</evidence>
<keyword evidence="4" id="KW-0808">Transferase</keyword>
<dbReference type="InterPro" id="IPR005467">
    <property type="entry name" value="His_kinase_dom"/>
</dbReference>
<keyword evidence="8" id="KW-0472">Membrane</keyword>
<organism evidence="10 11">
    <name type="scientific">Mucilaginibacter dorajii</name>
    <dbReference type="NCBI Taxonomy" id="692994"/>
    <lineage>
        <taxon>Bacteria</taxon>
        <taxon>Pseudomonadati</taxon>
        <taxon>Bacteroidota</taxon>
        <taxon>Sphingobacteriia</taxon>
        <taxon>Sphingobacteriales</taxon>
        <taxon>Sphingobacteriaceae</taxon>
        <taxon>Mucilaginibacter</taxon>
    </lineage>
</organism>
<dbReference type="EC" id="2.7.13.3" evidence="2"/>
<dbReference type="PRINTS" id="PR00344">
    <property type="entry name" value="BCTRLSENSOR"/>
</dbReference>
<gene>
    <name evidence="10" type="ORF">GCM10022210_18080</name>
</gene>
<evidence type="ECO:0000313" key="10">
    <source>
        <dbReference type="EMBL" id="GAA3969516.1"/>
    </source>
</evidence>
<dbReference type="PANTHER" id="PTHR43711">
    <property type="entry name" value="TWO-COMPONENT HISTIDINE KINASE"/>
    <property type="match status" value="1"/>
</dbReference>
<dbReference type="RefSeq" id="WP_259097060.1">
    <property type="nucleotide sequence ID" value="NZ_JANTYS010000032.1"/>
</dbReference>
<dbReference type="InterPro" id="IPR036097">
    <property type="entry name" value="HisK_dim/P_sf"/>
</dbReference>
<evidence type="ECO:0000256" key="2">
    <source>
        <dbReference type="ARBA" id="ARBA00012438"/>
    </source>
</evidence>
<dbReference type="EMBL" id="BAAAZC010000012">
    <property type="protein sequence ID" value="GAA3969516.1"/>
    <property type="molecule type" value="Genomic_DNA"/>
</dbReference>
<dbReference type="InterPro" id="IPR036890">
    <property type="entry name" value="HATPase_C_sf"/>
</dbReference>
<evidence type="ECO:0000256" key="5">
    <source>
        <dbReference type="ARBA" id="ARBA00022777"/>
    </source>
</evidence>
<evidence type="ECO:0000256" key="8">
    <source>
        <dbReference type="SAM" id="Phobius"/>
    </source>
</evidence>
<keyword evidence="5" id="KW-0418">Kinase</keyword>
<proteinExistence type="predicted"/>
<feature type="transmembrane region" description="Helical" evidence="8">
    <location>
        <begin position="340"/>
        <end position="363"/>
    </location>
</feature>
<dbReference type="InterPro" id="IPR003594">
    <property type="entry name" value="HATPase_dom"/>
</dbReference>
<keyword evidence="11" id="KW-1185">Reference proteome</keyword>
<keyword evidence="7" id="KW-0175">Coiled coil</keyword>
<dbReference type="SUPFAM" id="SSF48452">
    <property type="entry name" value="TPR-like"/>
    <property type="match status" value="2"/>
</dbReference>
<dbReference type="InterPro" id="IPR003661">
    <property type="entry name" value="HisK_dim/P_dom"/>
</dbReference>
<evidence type="ECO:0000256" key="6">
    <source>
        <dbReference type="ARBA" id="ARBA00023012"/>
    </source>
</evidence>
<dbReference type="CDD" id="cd00082">
    <property type="entry name" value="HisKA"/>
    <property type="match status" value="1"/>
</dbReference>
<dbReference type="Gene3D" id="1.25.40.10">
    <property type="entry name" value="Tetratricopeptide repeat domain"/>
    <property type="match status" value="2"/>
</dbReference>
<dbReference type="InterPro" id="IPR011990">
    <property type="entry name" value="TPR-like_helical_dom_sf"/>
</dbReference>
<evidence type="ECO:0000313" key="11">
    <source>
        <dbReference type="Proteomes" id="UP001500742"/>
    </source>
</evidence>
<dbReference type="InterPro" id="IPR004358">
    <property type="entry name" value="Sig_transdc_His_kin-like_C"/>
</dbReference>
<dbReference type="PROSITE" id="PS50109">
    <property type="entry name" value="HIS_KIN"/>
    <property type="match status" value="1"/>
</dbReference>
<evidence type="ECO:0000256" key="4">
    <source>
        <dbReference type="ARBA" id="ARBA00022679"/>
    </source>
</evidence>
<keyword evidence="8" id="KW-1133">Transmembrane helix</keyword>
<dbReference type="InterPro" id="IPR019734">
    <property type="entry name" value="TPR_rpt"/>
</dbReference>